<feature type="domain" description="YCII-related" evidence="2">
    <location>
        <begin position="16"/>
        <end position="107"/>
    </location>
</feature>
<gene>
    <name evidence="3" type="ORF">FB561_6915</name>
</gene>
<dbReference type="Proteomes" id="UP000318380">
    <property type="component" value="Unassembled WGS sequence"/>
</dbReference>
<proteinExistence type="inferred from homology"/>
<dbReference type="InterPro" id="IPR005545">
    <property type="entry name" value="YCII"/>
</dbReference>
<dbReference type="OrthoDB" id="668782at2"/>
<dbReference type="Gene3D" id="3.30.70.1060">
    <property type="entry name" value="Dimeric alpha+beta barrel"/>
    <property type="match status" value="1"/>
</dbReference>
<reference evidence="3 4" key="1">
    <citation type="submission" date="2019-06" db="EMBL/GenBank/DDBJ databases">
        <title>Sequencing the genomes of 1000 actinobacteria strains.</title>
        <authorList>
            <person name="Klenk H.-P."/>
        </authorList>
    </citation>
    <scope>NUCLEOTIDE SEQUENCE [LARGE SCALE GENOMIC DNA]</scope>
    <source>
        <strain evidence="3 4">DSM 24683</strain>
    </source>
</reference>
<comment type="caution">
    <text evidence="3">The sequence shown here is derived from an EMBL/GenBank/DDBJ whole genome shotgun (WGS) entry which is preliminary data.</text>
</comment>
<dbReference type="InterPro" id="IPR011008">
    <property type="entry name" value="Dimeric_a/b-barrel"/>
</dbReference>
<keyword evidence="4" id="KW-1185">Reference proteome</keyword>
<comment type="similarity">
    <text evidence="1">Belongs to the YciI family.</text>
</comment>
<dbReference type="Pfam" id="PF03795">
    <property type="entry name" value="YCII"/>
    <property type="match status" value="1"/>
</dbReference>
<evidence type="ECO:0000259" key="2">
    <source>
        <dbReference type="Pfam" id="PF03795"/>
    </source>
</evidence>
<evidence type="ECO:0000313" key="3">
    <source>
        <dbReference type="EMBL" id="TWD73030.1"/>
    </source>
</evidence>
<dbReference type="AlphaFoldDB" id="A0A561B2E8"/>
<dbReference type="EMBL" id="VIVK01000003">
    <property type="protein sequence ID" value="TWD73030.1"/>
    <property type="molecule type" value="Genomic_DNA"/>
</dbReference>
<dbReference type="SUPFAM" id="SSF54909">
    <property type="entry name" value="Dimeric alpha+beta barrel"/>
    <property type="match status" value="1"/>
</dbReference>
<organism evidence="3 4">
    <name type="scientific">Kribbella amoyensis</name>
    <dbReference type="NCBI Taxonomy" id="996641"/>
    <lineage>
        <taxon>Bacteria</taxon>
        <taxon>Bacillati</taxon>
        <taxon>Actinomycetota</taxon>
        <taxon>Actinomycetes</taxon>
        <taxon>Propionibacteriales</taxon>
        <taxon>Kribbellaceae</taxon>
        <taxon>Kribbella</taxon>
    </lineage>
</organism>
<evidence type="ECO:0000313" key="4">
    <source>
        <dbReference type="Proteomes" id="UP000318380"/>
    </source>
</evidence>
<evidence type="ECO:0000256" key="1">
    <source>
        <dbReference type="ARBA" id="ARBA00007689"/>
    </source>
</evidence>
<sequence length="108" mass="11388">MPQYAVLLYSPAPADVAEMPPEELAAHEAHGAEIERLGATVLSGYALDSSRHARFVRGSTVSGPAEAGTGDVLAGFMVIEARDTDHAVQVAKRNPARVRGAVEVRPLL</sequence>
<dbReference type="RefSeq" id="WP_145814244.1">
    <property type="nucleotide sequence ID" value="NZ_VIVK01000003.1"/>
</dbReference>
<accession>A0A561B2E8</accession>
<name>A0A561B2E8_9ACTN</name>
<protein>
    <recommendedName>
        <fullName evidence="2">YCII-related domain-containing protein</fullName>
    </recommendedName>
</protein>